<dbReference type="EMBL" id="CP007034">
    <property type="protein sequence ID" value="AHF13976.1"/>
    <property type="molecule type" value="Genomic_DNA"/>
</dbReference>
<organism evidence="1 2">
    <name type="scientific">Barnesiella viscericola DSM 18177</name>
    <dbReference type="NCBI Taxonomy" id="880074"/>
    <lineage>
        <taxon>Bacteria</taxon>
        <taxon>Pseudomonadati</taxon>
        <taxon>Bacteroidota</taxon>
        <taxon>Bacteroidia</taxon>
        <taxon>Bacteroidales</taxon>
        <taxon>Barnesiellaceae</taxon>
        <taxon>Barnesiella</taxon>
    </lineage>
</organism>
<dbReference type="eggNOG" id="COG1769">
    <property type="taxonomic scope" value="Bacteria"/>
</dbReference>
<dbReference type="AlphaFoldDB" id="W0EY01"/>
<dbReference type="InterPro" id="IPR019117">
    <property type="entry name" value="CRISPR-assoc_protein_Cmr3"/>
</dbReference>
<gene>
    <name evidence="1" type="ORF">BARVI_12005</name>
</gene>
<dbReference type="OrthoDB" id="1011615at2"/>
<accession>W0EY01</accession>
<dbReference type="GeneID" id="90530102"/>
<dbReference type="HOGENOM" id="CLU_757921_0_0_10"/>
<dbReference type="STRING" id="880074.BARVI_12005"/>
<dbReference type="KEGG" id="bvs:BARVI_12005"/>
<keyword evidence="2" id="KW-1185">Reference proteome</keyword>
<proteinExistence type="predicted"/>
<sequence>MSKYLITLKPLGKYFFGGDMTFQVGADEKSKFNEAFSSYIIASNKFPQQTSLLGMMRYLLLTQSPEVFSQERNRIIDQSKAIDLIGRESFKVSIEHNKPNDFGKIKALGPCFLRKGEEAVLPVPKDYRFGISFGKNESSSVYYNARALSLPTIEGYSAKENYDVLYIGLNSGTVYKEEEIFQKDSRIGINKNYKGRSDTKGFYKQIFYRLKDNFYFAFVVECDFDLEACQNEIVSLGADGSRFSLSATLLGESGIELAYPKDSLKKVTGGSRVILLSDTLLDVADLASVRFSITETIPFRFLCTNVETRNYNILGDVKRVQERYYLYERGSVFYFADETAAAAFGTLVNDKKEFRQIGYNNYIIQ</sequence>
<evidence type="ECO:0000313" key="2">
    <source>
        <dbReference type="Proteomes" id="UP000018901"/>
    </source>
</evidence>
<dbReference type="Proteomes" id="UP000018901">
    <property type="component" value="Chromosome"/>
</dbReference>
<name>W0EY01_9BACT</name>
<reference evidence="1 2" key="1">
    <citation type="submission" date="2013-12" db="EMBL/GenBank/DDBJ databases">
        <authorList>
            <consortium name="DOE Joint Genome Institute"/>
            <person name="Eisen J."/>
            <person name="Huntemann M."/>
            <person name="Han J."/>
            <person name="Chen A."/>
            <person name="Kyrpides N."/>
            <person name="Mavromatis K."/>
            <person name="Markowitz V."/>
            <person name="Palaniappan K."/>
            <person name="Ivanova N."/>
            <person name="Schaumberg A."/>
            <person name="Pati A."/>
            <person name="Liolios K."/>
            <person name="Nordberg H.P."/>
            <person name="Cantor M.N."/>
            <person name="Hua S.X."/>
            <person name="Woyke T."/>
        </authorList>
    </citation>
    <scope>NUCLEOTIDE SEQUENCE [LARGE SCALE GENOMIC DNA]</scope>
    <source>
        <strain evidence="2">DSM 18177</strain>
    </source>
</reference>
<evidence type="ECO:0008006" key="3">
    <source>
        <dbReference type="Google" id="ProtNLM"/>
    </source>
</evidence>
<dbReference type="RefSeq" id="WP_025279414.1">
    <property type="nucleotide sequence ID" value="NZ_CP007034.1"/>
</dbReference>
<evidence type="ECO:0000313" key="1">
    <source>
        <dbReference type="EMBL" id="AHF13976.1"/>
    </source>
</evidence>
<protein>
    <recommendedName>
        <fullName evidence="3">CRISPR-associated protein Cmr3</fullName>
    </recommendedName>
</protein>
<dbReference type="Pfam" id="PF09700">
    <property type="entry name" value="Cas_Cmr3"/>
    <property type="match status" value="2"/>
</dbReference>